<dbReference type="SUPFAM" id="SSF46689">
    <property type="entry name" value="Homeodomain-like"/>
    <property type="match status" value="1"/>
</dbReference>
<gene>
    <name evidence="3" type="ORF">NMN56_033925</name>
</gene>
<dbReference type="InterPro" id="IPR009057">
    <property type="entry name" value="Homeodomain-like_sf"/>
</dbReference>
<dbReference type="Pfam" id="PF13592">
    <property type="entry name" value="HTH_33"/>
    <property type="match status" value="1"/>
</dbReference>
<evidence type="ECO:0000256" key="1">
    <source>
        <dbReference type="SAM" id="MobiDB-lite"/>
    </source>
</evidence>
<feature type="domain" description="Winged helix-turn helix" evidence="2">
    <location>
        <begin position="97"/>
        <end position="155"/>
    </location>
</feature>
<proteinExistence type="predicted"/>
<organism evidence="3 4">
    <name type="scientific">Streptomyces iconiensis</name>
    <dbReference type="NCBI Taxonomy" id="1384038"/>
    <lineage>
        <taxon>Bacteria</taxon>
        <taxon>Bacillati</taxon>
        <taxon>Actinomycetota</taxon>
        <taxon>Actinomycetes</taxon>
        <taxon>Kitasatosporales</taxon>
        <taxon>Streptomycetaceae</taxon>
        <taxon>Streptomyces</taxon>
    </lineage>
</organism>
<evidence type="ECO:0000313" key="4">
    <source>
        <dbReference type="Proteomes" id="UP001214441"/>
    </source>
</evidence>
<evidence type="ECO:0000313" key="3">
    <source>
        <dbReference type="EMBL" id="MDJ1136857.1"/>
    </source>
</evidence>
<name>A0ABT7A703_9ACTN</name>
<keyword evidence="4" id="KW-1185">Reference proteome</keyword>
<sequence length="179" mass="19746">MRYAQGGGLTEERREFREGLRLTAAGRFARGDTSPVIAKDLRVSVRSVQRWRHAWASGGPLALRSVGSASSPRLSGARFAQLEGELAKGPPAHGRPDQRWTPARVKTLTGRRFHKSCTVQGVRKLLVRHGYSCQVPARRAVGRDDPAIYGWVKETWPHVEASRRRPGPGSSSKTSQASR</sequence>
<dbReference type="InterPro" id="IPR025959">
    <property type="entry name" value="Winged_HTH_dom"/>
</dbReference>
<dbReference type="EMBL" id="JANCPR020000047">
    <property type="protein sequence ID" value="MDJ1136857.1"/>
    <property type="molecule type" value="Genomic_DNA"/>
</dbReference>
<accession>A0ABT7A703</accession>
<feature type="region of interest" description="Disordered" evidence="1">
    <location>
        <begin position="158"/>
        <end position="179"/>
    </location>
</feature>
<comment type="caution">
    <text evidence="3">The sequence shown here is derived from an EMBL/GenBank/DDBJ whole genome shotgun (WGS) entry which is preliminary data.</text>
</comment>
<dbReference type="Proteomes" id="UP001214441">
    <property type="component" value="Unassembled WGS sequence"/>
</dbReference>
<protein>
    <submittedName>
        <fullName evidence="3">Winged helix-turn-helix domain-containing protein</fullName>
    </submittedName>
</protein>
<evidence type="ECO:0000259" key="2">
    <source>
        <dbReference type="Pfam" id="PF13592"/>
    </source>
</evidence>
<dbReference type="Pfam" id="PF13384">
    <property type="entry name" value="HTH_23"/>
    <property type="match status" value="1"/>
</dbReference>
<reference evidence="3 4" key="1">
    <citation type="submission" date="2023-05" db="EMBL/GenBank/DDBJ databases">
        <title>Streptantibioticus silvisoli sp. nov., acidotolerant actinomycetes 1 from pine litter.</title>
        <authorList>
            <person name="Swiecimska M."/>
            <person name="Golinska P."/>
            <person name="Sangal V."/>
            <person name="Wachnowicz B."/>
            <person name="Goodfellow M."/>
        </authorList>
    </citation>
    <scope>NUCLEOTIDE SEQUENCE [LARGE SCALE GENOMIC DNA]</scope>
    <source>
        <strain evidence="3 4">DSM 42109</strain>
    </source>
</reference>